<protein>
    <submittedName>
        <fullName evidence="1">Uncharacterized protein</fullName>
    </submittedName>
</protein>
<dbReference type="EMBL" id="JH689108">
    <property type="protein sequence ID" value="EJD32305.1"/>
    <property type="molecule type" value="Genomic_DNA"/>
</dbReference>
<dbReference type="KEGG" id="adl:AURDEDRAFT_178644"/>
<dbReference type="InParanoid" id="J0WKL8"/>
<gene>
    <name evidence="1" type="ORF">AURDEDRAFT_178644</name>
</gene>
<accession>J0WKL8</accession>
<sequence>MPSKIQGIEYIRKLRVRASVKLSYNDVDHSDHFAFHPVDRIPVSLLRAFLAGAHPREAISSNAFRAGDTLYPSQAYVDHAVLSTLKTLQDANPSAFDADYESEILASRVDFSLFPPYHAPPTHILRLMSSDLSTSACLSHSVSIGLPDVSFPTSPDISASQLTALLCNIFGPHLDHLRPELYVHLALSPCRLVALTAI</sequence>
<name>J0WKL8_AURST</name>
<evidence type="ECO:0000313" key="1">
    <source>
        <dbReference type="EMBL" id="EJD32305.1"/>
    </source>
</evidence>
<dbReference type="AlphaFoldDB" id="J0WKL8"/>
<organism evidence="1 2">
    <name type="scientific">Auricularia subglabra (strain TFB-10046 / SS5)</name>
    <name type="common">White-rot fungus</name>
    <name type="synonym">Auricularia delicata (strain TFB10046)</name>
    <dbReference type="NCBI Taxonomy" id="717982"/>
    <lineage>
        <taxon>Eukaryota</taxon>
        <taxon>Fungi</taxon>
        <taxon>Dikarya</taxon>
        <taxon>Basidiomycota</taxon>
        <taxon>Agaricomycotina</taxon>
        <taxon>Agaricomycetes</taxon>
        <taxon>Auriculariales</taxon>
        <taxon>Auriculariaceae</taxon>
        <taxon>Auricularia</taxon>
    </lineage>
</organism>
<evidence type="ECO:0000313" key="2">
    <source>
        <dbReference type="Proteomes" id="UP000006514"/>
    </source>
</evidence>
<dbReference type="Proteomes" id="UP000006514">
    <property type="component" value="Unassembled WGS sequence"/>
</dbReference>
<keyword evidence="2" id="KW-1185">Reference proteome</keyword>
<proteinExistence type="predicted"/>
<reference evidence="2" key="1">
    <citation type="journal article" date="2012" name="Science">
        <title>The Paleozoic origin of enzymatic lignin decomposition reconstructed from 31 fungal genomes.</title>
        <authorList>
            <person name="Floudas D."/>
            <person name="Binder M."/>
            <person name="Riley R."/>
            <person name="Barry K."/>
            <person name="Blanchette R.A."/>
            <person name="Henrissat B."/>
            <person name="Martinez A.T."/>
            <person name="Otillar R."/>
            <person name="Spatafora J.W."/>
            <person name="Yadav J.S."/>
            <person name="Aerts A."/>
            <person name="Benoit I."/>
            <person name="Boyd A."/>
            <person name="Carlson A."/>
            <person name="Copeland A."/>
            <person name="Coutinho P.M."/>
            <person name="de Vries R.P."/>
            <person name="Ferreira P."/>
            <person name="Findley K."/>
            <person name="Foster B."/>
            <person name="Gaskell J."/>
            <person name="Glotzer D."/>
            <person name="Gorecki P."/>
            <person name="Heitman J."/>
            <person name="Hesse C."/>
            <person name="Hori C."/>
            <person name="Igarashi K."/>
            <person name="Jurgens J.A."/>
            <person name="Kallen N."/>
            <person name="Kersten P."/>
            <person name="Kohler A."/>
            <person name="Kuees U."/>
            <person name="Kumar T.K.A."/>
            <person name="Kuo A."/>
            <person name="LaButti K."/>
            <person name="Larrondo L.F."/>
            <person name="Lindquist E."/>
            <person name="Ling A."/>
            <person name="Lombard V."/>
            <person name="Lucas S."/>
            <person name="Lundell T."/>
            <person name="Martin R."/>
            <person name="McLaughlin D.J."/>
            <person name="Morgenstern I."/>
            <person name="Morin E."/>
            <person name="Murat C."/>
            <person name="Nagy L.G."/>
            <person name="Nolan M."/>
            <person name="Ohm R.A."/>
            <person name="Patyshakuliyeva A."/>
            <person name="Rokas A."/>
            <person name="Ruiz-Duenas F.J."/>
            <person name="Sabat G."/>
            <person name="Salamov A."/>
            <person name="Samejima M."/>
            <person name="Schmutz J."/>
            <person name="Slot J.C."/>
            <person name="St John F."/>
            <person name="Stenlid J."/>
            <person name="Sun H."/>
            <person name="Sun S."/>
            <person name="Syed K."/>
            <person name="Tsang A."/>
            <person name="Wiebenga A."/>
            <person name="Young D."/>
            <person name="Pisabarro A."/>
            <person name="Eastwood D.C."/>
            <person name="Martin F."/>
            <person name="Cullen D."/>
            <person name="Grigoriev I.V."/>
            <person name="Hibbett D.S."/>
        </authorList>
    </citation>
    <scope>NUCLEOTIDE SEQUENCE [LARGE SCALE GENOMIC DNA]</scope>
    <source>
        <strain evidence="2">TFB10046</strain>
    </source>
</reference>